<dbReference type="AlphaFoldDB" id="K1ZII5"/>
<organism evidence="1">
    <name type="scientific">uncultured bacterium</name>
    <name type="common">gcode 4</name>
    <dbReference type="NCBI Taxonomy" id="1234023"/>
    <lineage>
        <taxon>Bacteria</taxon>
        <taxon>environmental samples</taxon>
    </lineage>
</organism>
<protein>
    <submittedName>
        <fullName evidence="1">Uncharacterized protein</fullName>
    </submittedName>
</protein>
<dbReference type="EMBL" id="AMFJ01028936">
    <property type="protein sequence ID" value="EKD44238.1"/>
    <property type="molecule type" value="Genomic_DNA"/>
</dbReference>
<gene>
    <name evidence="1" type="ORF">ACD_71C00205G0001</name>
</gene>
<name>K1ZII5_9BACT</name>
<accession>K1ZII5</accession>
<reference evidence="1" key="1">
    <citation type="journal article" date="2012" name="Science">
        <title>Fermentation, hydrogen, and sulfur metabolism in multiple uncultivated bacterial phyla.</title>
        <authorList>
            <person name="Wrighton K.C."/>
            <person name="Thomas B.C."/>
            <person name="Sharon I."/>
            <person name="Miller C.S."/>
            <person name="Castelle C.J."/>
            <person name="VerBerkmoes N.C."/>
            <person name="Wilkins M.J."/>
            <person name="Hettich R.L."/>
            <person name="Lipton M.S."/>
            <person name="Williams K.H."/>
            <person name="Long P.E."/>
            <person name="Banfield J.F."/>
        </authorList>
    </citation>
    <scope>NUCLEOTIDE SEQUENCE [LARGE SCALE GENOMIC DNA]</scope>
</reference>
<evidence type="ECO:0000313" key="1">
    <source>
        <dbReference type="EMBL" id="EKD44238.1"/>
    </source>
</evidence>
<feature type="non-terminal residue" evidence="1">
    <location>
        <position position="349"/>
    </location>
</feature>
<comment type="caution">
    <text evidence="1">The sequence shown here is derived from an EMBL/GenBank/DDBJ whole genome shotgun (WGS) entry which is preliminary data.</text>
</comment>
<sequence>MQQEKIIETKTCRHCGISFDITDKDLEFYEKVSPVFGGVKYTIPSPTLCPDCRQQRRLSFRNERKLYKRKCDLTGKDIISIYAPDKQYKVYEQSEWWSDKWDPMDYWRDFDFSRGFFEQYGELMKDVPRLSLWGFGNENCEYTNLLANSHNCYYTISGVDLDDVHHSFWIARCKDIVNSTRCFDSSGLYNCIDCHDCHASRGLFRCSDCSDSAYLHDCIGCTHCIACVWLRNASYYIGNKKYDPQDYAKKLATLSDKDMKELYEEVYSNKAVPCLWIYNCDSCVWDQLVNSQGSIKCFDSDAIEKCKYLTFGLIMNNCMDVDYDSETRYALEEIVGYQLYQVIWVNYCS</sequence>
<proteinExistence type="predicted"/>